<protein>
    <submittedName>
        <fullName evidence="6">WD40 repeat-like protein</fullName>
    </submittedName>
</protein>
<evidence type="ECO:0000259" key="4">
    <source>
        <dbReference type="Pfam" id="PF17100"/>
    </source>
</evidence>
<evidence type="ECO:0000256" key="1">
    <source>
        <dbReference type="ARBA" id="ARBA00022737"/>
    </source>
</evidence>
<dbReference type="Gene3D" id="2.130.10.10">
    <property type="entry name" value="YVTN repeat-like/Quinoprotein amine dehydrogenase"/>
    <property type="match status" value="1"/>
</dbReference>
<dbReference type="PANTHER" id="PTHR10039:SF17">
    <property type="entry name" value="FUNGAL STAND N-TERMINAL GOODBYE DOMAIN-CONTAINING PROTEIN-RELATED"/>
    <property type="match status" value="1"/>
</dbReference>
<dbReference type="InterPro" id="IPR031359">
    <property type="entry name" value="NACHT_N"/>
</dbReference>
<dbReference type="Pfam" id="PF24883">
    <property type="entry name" value="NPHP3_N"/>
    <property type="match status" value="1"/>
</dbReference>
<dbReference type="Pfam" id="PF17100">
    <property type="entry name" value="NACHT_N"/>
    <property type="match status" value="1"/>
</dbReference>
<evidence type="ECO:0000256" key="3">
    <source>
        <dbReference type="SAM" id="MobiDB-lite"/>
    </source>
</evidence>
<dbReference type="InterPro" id="IPR056884">
    <property type="entry name" value="NPHP3-like_N"/>
</dbReference>
<feature type="domain" description="NWD NACHT-NTPase N-terminal" evidence="4">
    <location>
        <begin position="63"/>
        <end position="309"/>
    </location>
</feature>
<dbReference type="OrthoDB" id="674604at2759"/>
<dbReference type="Proteomes" id="UP000250266">
    <property type="component" value="Unassembled WGS sequence"/>
</dbReference>
<dbReference type="EMBL" id="KV744870">
    <property type="protein sequence ID" value="OCK83071.1"/>
    <property type="molecule type" value="Genomic_DNA"/>
</dbReference>
<evidence type="ECO:0000313" key="7">
    <source>
        <dbReference type="Proteomes" id="UP000250266"/>
    </source>
</evidence>
<gene>
    <name evidence="6" type="ORF">K432DRAFT_322996</name>
</gene>
<dbReference type="Pfam" id="PF00400">
    <property type="entry name" value="WD40"/>
    <property type="match status" value="3"/>
</dbReference>
<dbReference type="PROSITE" id="PS50294">
    <property type="entry name" value="WD_REPEATS_REGION"/>
    <property type="match status" value="2"/>
</dbReference>
<accession>A0A8E2EFH4</accession>
<organism evidence="6 7">
    <name type="scientific">Lepidopterella palustris CBS 459.81</name>
    <dbReference type="NCBI Taxonomy" id="1314670"/>
    <lineage>
        <taxon>Eukaryota</taxon>
        <taxon>Fungi</taxon>
        <taxon>Dikarya</taxon>
        <taxon>Ascomycota</taxon>
        <taxon>Pezizomycotina</taxon>
        <taxon>Dothideomycetes</taxon>
        <taxon>Pleosporomycetidae</taxon>
        <taxon>Mytilinidiales</taxon>
        <taxon>Argynnaceae</taxon>
        <taxon>Lepidopterella</taxon>
    </lineage>
</organism>
<name>A0A8E2EFH4_9PEZI</name>
<feature type="repeat" description="WD" evidence="2">
    <location>
        <begin position="1001"/>
        <end position="1042"/>
    </location>
</feature>
<feature type="domain" description="Nephrocystin 3-like N-terminal" evidence="5">
    <location>
        <begin position="390"/>
        <end position="546"/>
    </location>
</feature>
<feature type="repeat" description="WD" evidence="2">
    <location>
        <begin position="959"/>
        <end position="1000"/>
    </location>
</feature>
<dbReference type="CDD" id="cd00200">
    <property type="entry name" value="WD40"/>
    <property type="match status" value="1"/>
</dbReference>
<feature type="region of interest" description="Disordered" evidence="3">
    <location>
        <begin position="1"/>
        <end position="58"/>
    </location>
</feature>
<keyword evidence="1" id="KW-0677">Repeat</keyword>
<keyword evidence="7" id="KW-1185">Reference proteome</keyword>
<dbReference type="PROSITE" id="PS50082">
    <property type="entry name" value="WD_REPEATS_2"/>
    <property type="match status" value="2"/>
</dbReference>
<dbReference type="SUPFAM" id="SSF50978">
    <property type="entry name" value="WD40 repeat-like"/>
    <property type="match status" value="1"/>
</dbReference>
<dbReference type="AlphaFoldDB" id="A0A8E2EFH4"/>
<dbReference type="InterPro" id="IPR036322">
    <property type="entry name" value="WD40_repeat_dom_sf"/>
</dbReference>
<keyword evidence="2" id="KW-0853">WD repeat</keyword>
<evidence type="ECO:0000256" key="2">
    <source>
        <dbReference type="PROSITE-ProRule" id="PRU00221"/>
    </source>
</evidence>
<dbReference type="Gene3D" id="3.40.50.300">
    <property type="entry name" value="P-loop containing nucleotide triphosphate hydrolases"/>
    <property type="match status" value="1"/>
</dbReference>
<evidence type="ECO:0000259" key="5">
    <source>
        <dbReference type="Pfam" id="PF24883"/>
    </source>
</evidence>
<dbReference type="SUPFAM" id="SSF52540">
    <property type="entry name" value="P-loop containing nucleoside triphosphate hydrolases"/>
    <property type="match status" value="1"/>
</dbReference>
<dbReference type="SMART" id="SM00320">
    <property type="entry name" value="WD40"/>
    <property type="match status" value="3"/>
</dbReference>
<dbReference type="InterPro" id="IPR001680">
    <property type="entry name" value="WD40_rpt"/>
</dbReference>
<dbReference type="InterPro" id="IPR027417">
    <property type="entry name" value="P-loop_NTPase"/>
</dbReference>
<dbReference type="PANTHER" id="PTHR10039">
    <property type="entry name" value="AMELOGENIN"/>
    <property type="match status" value="1"/>
</dbReference>
<sequence>MLPPSGRNPLLPRQRSRKAADETASAPADGPFRSELKSTSNIVESKDDPTVSSAEAENLSPKDLWEEAYYMLRNDKDKKKLIEAYDAFLQNQRVLQDSVQPDSFGSKTSTKIPVIPIKGRERELQLEKLVDVKRQAVEEARLKIPIGEKKYIVKEKVDKIISAIIAAKEFITTAASLEPHAAFAWAGVSVLLPLLLNPAIQDIAAIDGLEYISDLLLRFRVMEITYREGNVYPHPISAQSESEVQRLGKVAFETKTVKLYSQILEYQIRLACQCSRRTLSRYFRDVVLADDWKAMLAEVKGFEQSIIKDLREIDGYTMKVIDNKISESLDLQIRLREKIESIEKNQRLAEQERYLDKLHCAEGAAFNSGRFEHERLCLPNTRTSILNLIYEWSADPRGKHIFWLRGMAGTGKSTIARTVARHFSEEGQLGASFFFSKGGGDLGNASKFVPTLAFQLSRYRPGIAERICKAIVDHPGLDQKRDLWKYFIIDPLSQIETSTSAPLVIIFVIDALDECDNQDDVRLILQLFAESKQAGNVKLRIFVTSRPEQPINLGFGSMDGSAHRDIALHSVFQDETERDISAFLKHELGLVSKERGLSPDWPKSKDLEKLVQKANGLFIYAATACRFIRDRNFRPKKQLSLLLKDNPSLNSHTAELDEMYMQVLRQSVLGGCQSYDQPMVLERFRKIVGCIVILFKPLCIRNLSLLLQTGEGDYDDDDDDEEEEEEEMKITLHPLGSVLDVSNLTEVAPQLLHPSFRDFLLNPKRCTDPQFWVNGKKAHTDLTNNCLKTMSKSLRKDICNLRLPGIHTNEVDRSKIEQCIPAELQYACSYWVYHFQESDLSPPLLETVYKFLKQYLLRWFEALSLLGKMQESIYMLSALLILVQTSPYKALVDLVYDAYRFSMTNRSTIEQAPLQAYCAALIFSPSKSKVRELFENQVPSWIKVKPLVPENWSSLLQTLEGHLGWVTSVAFSSDGQKIVSGSDDKTVRVWDAGSGSLLQTLEGHSDWVTSVAFSSDGQKIVSGSGDKTVRVWDAGSGSLLQTLEGHSDSVTSVAFSSDGQLQRLNADDRWITCCQKGVVLLPENRRVETLAVHSNRVVIGSRSGIVTILRLNLDNDCYIGL</sequence>
<reference evidence="6 7" key="1">
    <citation type="journal article" date="2016" name="Nat. Commun.">
        <title>Ectomycorrhizal ecology is imprinted in the genome of the dominant symbiotic fungus Cenococcum geophilum.</title>
        <authorList>
            <consortium name="DOE Joint Genome Institute"/>
            <person name="Peter M."/>
            <person name="Kohler A."/>
            <person name="Ohm R.A."/>
            <person name="Kuo A."/>
            <person name="Krutzmann J."/>
            <person name="Morin E."/>
            <person name="Arend M."/>
            <person name="Barry K.W."/>
            <person name="Binder M."/>
            <person name="Choi C."/>
            <person name="Clum A."/>
            <person name="Copeland A."/>
            <person name="Grisel N."/>
            <person name="Haridas S."/>
            <person name="Kipfer T."/>
            <person name="LaButti K."/>
            <person name="Lindquist E."/>
            <person name="Lipzen A."/>
            <person name="Maire R."/>
            <person name="Meier B."/>
            <person name="Mihaltcheva S."/>
            <person name="Molinier V."/>
            <person name="Murat C."/>
            <person name="Poggeler S."/>
            <person name="Quandt C.A."/>
            <person name="Sperisen C."/>
            <person name="Tritt A."/>
            <person name="Tisserant E."/>
            <person name="Crous P.W."/>
            <person name="Henrissat B."/>
            <person name="Nehls U."/>
            <person name="Egli S."/>
            <person name="Spatafora J.W."/>
            <person name="Grigoriev I.V."/>
            <person name="Martin F.M."/>
        </authorList>
    </citation>
    <scope>NUCLEOTIDE SEQUENCE [LARGE SCALE GENOMIC DNA]</scope>
    <source>
        <strain evidence="6 7">CBS 459.81</strain>
    </source>
</reference>
<dbReference type="InterPro" id="IPR015943">
    <property type="entry name" value="WD40/YVTN_repeat-like_dom_sf"/>
</dbReference>
<evidence type="ECO:0000313" key="6">
    <source>
        <dbReference type="EMBL" id="OCK83071.1"/>
    </source>
</evidence>
<proteinExistence type="predicted"/>